<accession>A0A438CFB4</accession>
<gene>
    <name evidence="1" type="primary">BIG1_7</name>
    <name evidence="1" type="ORF">CK203_111770</name>
</gene>
<evidence type="ECO:0000313" key="2">
    <source>
        <dbReference type="Proteomes" id="UP000288805"/>
    </source>
</evidence>
<protein>
    <submittedName>
        <fullName evidence="1">Brefeldin A-inhibited guanine nucleotide-exchange protein 1</fullName>
    </submittedName>
</protein>
<reference evidence="1 2" key="1">
    <citation type="journal article" date="2018" name="PLoS Genet.">
        <title>Population sequencing reveals clonal diversity and ancestral inbreeding in the grapevine cultivar Chardonnay.</title>
        <authorList>
            <person name="Roach M.J."/>
            <person name="Johnson D.L."/>
            <person name="Bohlmann J."/>
            <person name="van Vuuren H.J."/>
            <person name="Jones S.J."/>
            <person name="Pretorius I.S."/>
            <person name="Schmidt S.A."/>
            <person name="Borneman A.R."/>
        </authorList>
    </citation>
    <scope>NUCLEOTIDE SEQUENCE [LARGE SCALE GENOMIC DNA]</scope>
    <source>
        <strain evidence="2">cv. Chardonnay</strain>
        <tissue evidence="1">Leaf</tissue>
    </source>
</reference>
<proteinExistence type="predicted"/>
<sequence>MQNCSSSVAPVVKGDIFCELQCPKNDIEKKQMDKIPYASAVGSIMYAQVCTRLDIAYVPLLLALDSAFVKVMEPALEWLFKLYSLGLIRGVIDGKEMIEAVWKSISSGEDVVDLAVLKVIFSAVRFPVVEVPNGSKCDEKIGMD</sequence>
<name>A0A438CFB4_VITVI</name>
<dbReference type="AlphaFoldDB" id="A0A438CFB4"/>
<dbReference type="EMBL" id="QGNW01002262">
    <property type="protein sequence ID" value="RVW21885.1"/>
    <property type="molecule type" value="Genomic_DNA"/>
</dbReference>
<organism evidence="1 2">
    <name type="scientific">Vitis vinifera</name>
    <name type="common">Grape</name>
    <dbReference type="NCBI Taxonomy" id="29760"/>
    <lineage>
        <taxon>Eukaryota</taxon>
        <taxon>Viridiplantae</taxon>
        <taxon>Streptophyta</taxon>
        <taxon>Embryophyta</taxon>
        <taxon>Tracheophyta</taxon>
        <taxon>Spermatophyta</taxon>
        <taxon>Magnoliopsida</taxon>
        <taxon>eudicotyledons</taxon>
        <taxon>Gunneridae</taxon>
        <taxon>Pentapetalae</taxon>
        <taxon>rosids</taxon>
        <taxon>Vitales</taxon>
        <taxon>Vitaceae</taxon>
        <taxon>Viteae</taxon>
        <taxon>Vitis</taxon>
    </lineage>
</organism>
<comment type="caution">
    <text evidence="1">The sequence shown here is derived from an EMBL/GenBank/DDBJ whole genome shotgun (WGS) entry which is preliminary data.</text>
</comment>
<evidence type="ECO:0000313" key="1">
    <source>
        <dbReference type="EMBL" id="RVW21885.1"/>
    </source>
</evidence>
<dbReference type="Proteomes" id="UP000288805">
    <property type="component" value="Unassembled WGS sequence"/>
</dbReference>